<keyword evidence="11" id="KW-1185">Reference proteome</keyword>
<dbReference type="Pfam" id="PF22692">
    <property type="entry name" value="LlgE_F_G_D1"/>
    <property type="match status" value="1"/>
</dbReference>
<gene>
    <name evidence="10" type="primary">flgE_1</name>
    <name evidence="10" type="ORF">VMF7928_02596</name>
</gene>
<evidence type="ECO:0000313" key="11">
    <source>
        <dbReference type="Proteomes" id="UP000838748"/>
    </source>
</evidence>
<dbReference type="Pfam" id="PF06429">
    <property type="entry name" value="Flg_bbr_C"/>
    <property type="match status" value="1"/>
</dbReference>
<dbReference type="InterPro" id="IPR053967">
    <property type="entry name" value="LlgE_F_G-like_D1"/>
</dbReference>
<dbReference type="InterPro" id="IPR020013">
    <property type="entry name" value="Flagellar_FlgE/F/G"/>
</dbReference>
<organism evidence="10 11">
    <name type="scientific">Vibrio marisflavi CECT 7928</name>
    <dbReference type="NCBI Taxonomy" id="634439"/>
    <lineage>
        <taxon>Bacteria</taxon>
        <taxon>Pseudomonadati</taxon>
        <taxon>Pseudomonadota</taxon>
        <taxon>Gammaproteobacteria</taxon>
        <taxon>Vibrionales</taxon>
        <taxon>Vibrionaceae</taxon>
        <taxon>Vibrio</taxon>
    </lineage>
</organism>
<evidence type="ECO:0000256" key="5">
    <source>
        <dbReference type="RuleBase" id="RU362116"/>
    </source>
</evidence>
<name>A0ABM9A4X2_9VIBR</name>
<evidence type="ECO:0000256" key="1">
    <source>
        <dbReference type="ARBA" id="ARBA00004117"/>
    </source>
</evidence>
<evidence type="ECO:0000256" key="3">
    <source>
        <dbReference type="ARBA" id="ARBA00019015"/>
    </source>
</evidence>
<evidence type="ECO:0000256" key="4">
    <source>
        <dbReference type="ARBA" id="ARBA00023143"/>
    </source>
</evidence>
<evidence type="ECO:0000313" key="10">
    <source>
        <dbReference type="EMBL" id="CAH0540061.1"/>
    </source>
</evidence>
<accession>A0ABM9A4X2</accession>
<dbReference type="InterPro" id="IPR001444">
    <property type="entry name" value="Flag_bb_rod_N"/>
</dbReference>
<comment type="similarity">
    <text evidence="2 5">Belongs to the flagella basal body rod proteins family.</text>
</comment>
<feature type="domain" description="Flagellar basal body rod protein N-terminal" evidence="6">
    <location>
        <begin position="6"/>
        <end position="33"/>
    </location>
</feature>
<dbReference type="InterPro" id="IPR019776">
    <property type="entry name" value="Flagellar_basal_body_rod_CS"/>
</dbReference>
<proteinExistence type="inferred from homology"/>
<dbReference type="PANTHER" id="PTHR30435:SF1">
    <property type="entry name" value="FLAGELLAR HOOK PROTEIN FLGE"/>
    <property type="match status" value="1"/>
</dbReference>
<comment type="subcellular location">
    <subcellularLocation>
        <location evidence="1 5">Bacterial flagellum basal body</location>
    </subcellularLocation>
</comment>
<evidence type="ECO:0000259" key="8">
    <source>
        <dbReference type="Pfam" id="PF07559"/>
    </source>
</evidence>
<feature type="domain" description="Flagellar basal-body/hook protein C-terminal" evidence="7">
    <location>
        <begin position="350"/>
        <end position="393"/>
    </location>
</feature>
<dbReference type="PANTHER" id="PTHR30435">
    <property type="entry name" value="FLAGELLAR PROTEIN"/>
    <property type="match status" value="1"/>
</dbReference>
<keyword evidence="10" id="KW-0282">Flagellum</keyword>
<dbReference type="Proteomes" id="UP000838748">
    <property type="component" value="Unassembled WGS sequence"/>
</dbReference>
<dbReference type="NCBIfam" id="NF004238">
    <property type="entry name" value="PRK05682.1-1"/>
    <property type="match status" value="1"/>
</dbReference>
<dbReference type="PROSITE" id="PS00588">
    <property type="entry name" value="FLAGELLA_BB_ROD"/>
    <property type="match status" value="1"/>
</dbReference>
<feature type="domain" description="Flagellar hook protein FlgE/F/G-like D1" evidence="9">
    <location>
        <begin position="75"/>
        <end position="151"/>
    </location>
</feature>
<keyword evidence="4 5" id="KW-0975">Bacterial flagellum</keyword>
<dbReference type="NCBIfam" id="TIGR03506">
    <property type="entry name" value="FlgEFG_subfam"/>
    <property type="match status" value="1"/>
</dbReference>
<comment type="function">
    <text evidence="5">A flexible structure which links the flagellar filament to the drive apparatus in the basal body.</text>
</comment>
<comment type="caution">
    <text evidence="10">The sequence shown here is derived from an EMBL/GenBank/DDBJ whole genome shotgun (WGS) entry which is preliminary data.</text>
</comment>
<dbReference type="EMBL" id="CAKLDM010000002">
    <property type="protein sequence ID" value="CAH0540061.1"/>
    <property type="molecule type" value="Genomic_DNA"/>
</dbReference>
<dbReference type="InterPro" id="IPR011491">
    <property type="entry name" value="FlgE_D2"/>
</dbReference>
<evidence type="ECO:0000259" key="7">
    <source>
        <dbReference type="Pfam" id="PF06429"/>
    </source>
</evidence>
<reference evidence="10" key="1">
    <citation type="submission" date="2021-11" db="EMBL/GenBank/DDBJ databases">
        <authorList>
            <person name="Rodrigo-Torres L."/>
            <person name="Arahal R. D."/>
            <person name="Lucena T."/>
        </authorList>
    </citation>
    <scope>NUCLEOTIDE SEQUENCE</scope>
    <source>
        <strain evidence="10">CECT 7928</strain>
    </source>
</reference>
<evidence type="ECO:0000259" key="9">
    <source>
        <dbReference type="Pfam" id="PF22692"/>
    </source>
</evidence>
<dbReference type="InterPro" id="IPR037925">
    <property type="entry name" value="FlgE/F/G-like"/>
</dbReference>
<dbReference type="Pfam" id="PF07559">
    <property type="entry name" value="FlgE_D2"/>
    <property type="match status" value="1"/>
</dbReference>
<sequence length="395" mass="41783">MSFFIGLSGLNAASEELEVTSNNIANVNTAGFKSYRDQFSSVYNQYAPGGVTLSSQTQSYSQGSIEQTGSALDMAIEGGGFFVGMKNGQQVYTRRGYFQLNAQGFITDDQGMDLQGHPVDSTGAIENGVVSNLSINKGNLAAQQSKNVTINANLNASDTAPTVTTFDPTDANSYNSSSSVNVYDSLGKQHTLKEYYVKTGENSWNVHYTMDGKAVNSGKPETLKFDSNGNLTGYTPQSIAFNPGSGANTMTTKIDLSNMTQFASDFSIAKATTDGYASGQFTNVSVDSSGNIYANYSNGQKKLEGQVVVASIPDETELKPVGSTSWIATTSSGKPVIGTPGSGQLGALEGGAIEQSNVDLSSQLVNLITEQRNYQANAKSISAVNKMDTVLMQSM</sequence>
<dbReference type="InterPro" id="IPR010930">
    <property type="entry name" value="Flg_bb/hook_C_dom"/>
</dbReference>
<keyword evidence="10" id="KW-0966">Cell projection</keyword>
<feature type="domain" description="Flagellar hook protein FlgE D2" evidence="8">
    <location>
        <begin position="153"/>
        <end position="276"/>
    </location>
</feature>
<evidence type="ECO:0000256" key="2">
    <source>
        <dbReference type="ARBA" id="ARBA00009677"/>
    </source>
</evidence>
<dbReference type="SUPFAM" id="SSF117143">
    <property type="entry name" value="Flagellar hook protein flgE"/>
    <property type="match status" value="1"/>
</dbReference>
<dbReference type="RefSeq" id="WP_237362087.1">
    <property type="nucleotide sequence ID" value="NZ_CAKLDM010000002.1"/>
</dbReference>
<dbReference type="InterPro" id="IPR037058">
    <property type="entry name" value="Falgellar_hook_FlgE_sf"/>
</dbReference>
<protein>
    <recommendedName>
        <fullName evidence="3 5">Flagellar hook protein FlgE</fullName>
    </recommendedName>
</protein>
<evidence type="ECO:0000259" key="6">
    <source>
        <dbReference type="Pfam" id="PF00460"/>
    </source>
</evidence>
<dbReference type="Pfam" id="PF00460">
    <property type="entry name" value="Flg_bb_rod"/>
    <property type="match status" value="1"/>
</dbReference>
<keyword evidence="10" id="KW-0969">Cilium</keyword>
<dbReference type="Gene3D" id="2.60.98.20">
    <property type="entry name" value="Flagellar hook protein FlgE"/>
    <property type="match status" value="1"/>
</dbReference>